<keyword evidence="16" id="KW-1185">Reference proteome</keyword>
<dbReference type="EMBL" id="CM007381">
    <property type="protein sequence ID" value="ONK81545.1"/>
    <property type="molecule type" value="Genomic_DNA"/>
</dbReference>
<dbReference type="GO" id="GO:0006384">
    <property type="term" value="P:transcription initiation at RNA polymerase III promoter"/>
    <property type="evidence" value="ECO:0007669"/>
    <property type="project" value="InterPro"/>
</dbReference>
<feature type="domain" description="Transcription factor IIIC 90kDa subunit N-terminal" evidence="14">
    <location>
        <begin position="163"/>
        <end position="284"/>
    </location>
</feature>
<evidence type="ECO:0000256" key="7">
    <source>
        <dbReference type="ARBA" id="ARBA00022927"/>
    </source>
</evidence>
<dbReference type="Gramene" id="ONK81545">
    <property type="protein sequence ID" value="ONK81545"/>
    <property type="gene ID" value="A4U43_C01F30360"/>
</dbReference>
<evidence type="ECO:0000313" key="15">
    <source>
        <dbReference type="EMBL" id="ONK81545.1"/>
    </source>
</evidence>
<dbReference type="Gene3D" id="1.20.5.110">
    <property type="match status" value="1"/>
</dbReference>
<dbReference type="PROSITE" id="PS50082">
    <property type="entry name" value="WD_REPEATS_2"/>
    <property type="match status" value="2"/>
</dbReference>
<dbReference type="GO" id="GO:0015031">
    <property type="term" value="P:protein transport"/>
    <property type="evidence" value="ECO:0007669"/>
    <property type="project" value="UniProtKB-KW"/>
</dbReference>
<comment type="similarity">
    <text evidence="2">Belongs to the BCAP29/BCAP31 family.</text>
</comment>
<keyword evidence="8 13" id="KW-1133">Transmembrane helix</keyword>
<keyword evidence="6" id="KW-0256">Endoplasmic reticulum</keyword>
<accession>A0A5P1FTB0</accession>
<dbReference type="OMA" id="LFEPCIM"/>
<feature type="domain" description="Transcription factor IIIC 90kDa subunit N-terminal" evidence="14">
    <location>
        <begin position="405"/>
        <end position="652"/>
    </location>
</feature>
<protein>
    <recommendedName>
        <fullName evidence="14">Transcription factor IIIC 90kDa subunit N-terminal domain-containing protein</fullName>
    </recommendedName>
</protein>
<feature type="repeat" description="WD" evidence="11">
    <location>
        <begin position="598"/>
        <end position="639"/>
    </location>
</feature>
<name>A0A5P1FTB0_ASPOF</name>
<keyword evidence="11" id="KW-0853">WD repeat</keyword>
<evidence type="ECO:0000256" key="1">
    <source>
        <dbReference type="ARBA" id="ARBA00004477"/>
    </source>
</evidence>
<evidence type="ECO:0000256" key="8">
    <source>
        <dbReference type="ARBA" id="ARBA00022989"/>
    </source>
</evidence>
<dbReference type="FunFam" id="1.20.5.110:FF:000011">
    <property type="entry name" value="B-cell receptor-associated protein 29"/>
    <property type="match status" value="1"/>
</dbReference>
<dbReference type="PANTHER" id="PTHR15496">
    <property type="entry name" value="GENERAL TRANSCRIPTION FACTOR 3C POLYPEPTIDE 4 FAMILY"/>
    <property type="match status" value="1"/>
</dbReference>
<dbReference type="InterPro" id="IPR036322">
    <property type="entry name" value="WD40_repeat_dom_sf"/>
</dbReference>
<keyword evidence="9 12" id="KW-0175">Coiled coil</keyword>
<keyword evidence="7" id="KW-0653">Protein transport</keyword>
<dbReference type="PANTHER" id="PTHR15496:SF2">
    <property type="entry name" value="GENERAL TRANSCRIPTION FACTOR 3C POLYPEPTIDE 4"/>
    <property type="match status" value="1"/>
</dbReference>
<evidence type="ECO:0000256" key="5">
    <source>
        <dbReference type="ARBA" id="ARBA00022703"/>
    </source>
</evidence>
<comment type="subcellular location">
    <subcellularLocation>
        <location evidence="1">Endoplasmic reticulum membrane</location>
        <topology evidence="1">Multi-pass membrane protein</topology>
    </subcellularLocation>
</comment>
<dbReference type="Proteomes" id="UP000243459">
    <property type="component" value="Chromosome 1"/>
</dbReference>
<evidence type="ECO:0000256" key="4">
    <source>
        <dbReference type="ARBA" id="ARBA00022692"/>
    </source>
</evidence>
<evidence type="ECO:0000256" key="10">
    <source>
        <dbReference type="ARBA" id="ARBA00023136"/>
    </source>
</evidence>
<feature type="repeat" description="WD" evidence="11">
    <location>
        <begin position="484"/>
        <end position="522"/>
    </location>
</feature>
<evidence type="ECO:0000256" key="6">
    <source>
        <dbReference type="ARBA" id="ARBA00022824"/>
    </source>
</evidence>
<evidence type="ECO:0000256" key="2">
    <source>
        <dbReference type="ARBA" id="ARBA00007956"/>
    </source>
</evidence>
<dbReference type="Pfam" id="PF12657">
    <property type="entry name" value="TFIIIC_delta"/>
    <property type="match status" value="2"/>
</dbReference>
<evidence type="ECO:0000256" key="11">
    <source>
        <dbReference type="PROSITE-ProRule" id="PRU00221"/>
    </source>
</evidence>
<feature type="transmembrane region" description="Helical" evidence="13">
    <location>
        <begin position="32"/>
        <end position="50"/>
    </location>
</feature>
<dbReference type="PROSITE" id="PS50294">
    <property type="entry name" value="WD_REPEATS_REGION"/>
    <property type="match status" value="1"/>
</dbReference>
<proteinExistence type="inferred from homology"/>
<dbReference type="Gene3D" id="2.130.10.10">
    <property type="entry name" value="YVTN repeat-like/Quinoprotein amine dehydrogenase"/>
    <property type="match status" value="2"/>
</dbReference>
<keyword evidence="3" id="KW-0813">Transport</keyword>
<dbReference type="GO" id="GO:0004402">
    <property type="term" value="F:histone acetyltransferase activity"/>
    <property type="evidence" value="ECO:0007669"/>
    <property type="project" value="InterPro"/>
</dbReference>
<dbReference type="InterPro" id="IPR015943">
    <property type="entry name" value="WD40/YVTN_repeat-like_dom_sf"/>
</dbReference>
<feature type="coiled-coil region" evidence="12">
    <location>
        <begin position="53"/>
        <end position="150"/>
    </location>
</feature>
<keyword evidence="4 13" id="KW-0812">Transmembrane</keyword>
<evidence type="ECO:0000256" key="3">
    <source>
        <dbReference type="ARBA" id="ARBA00022448"/>
    </source>
</evidence>
<keyword evidence="5" id="KW-0053">Apoptosis</keyword>
<dbReference type="InterPro" id="IPR024761">
    <property type="entry name" value="TFIIIC_delta_N"/>
</dbReference>
<evidence type="ECO:0000256" key="13">
    <source>
        <dbReference type="SAM" id="Phobius"/>
    </source>
</evidence>
<dbReference type="SMART" id="SM00320">
    <property type="entry name" value="WD40"/>
    <property type="match status" value="4"/>
</dbReference>
<keyword evidence="10 13" id="KW-0472">Membrane</keyword>
<evidence type="ECO:0000256" key="12">
    <source>
        <dbReference type="SAM" id="Coils"/>
    </source>
</evidence>
<organism evidence="15 16">
    <name type="scientific">Asparagus officinalis</name>
    <name type="common">Garden asparagus</name>
    <dbReference type="NCBI Taxonomy" id="4686"/>
    <lineage>
        <taxon>Eukaryota</taxon>
        <taxon>Viridiplantae</taxon>
        <taxon>Streptophyta</taxon>
        <taxon>Embryophyta</taxon>
        <taxon>Tracheophyta</taxon>
        <taxon>Spermatophyta</taxon>
        <taxon>Magnoliopsida</taxon>
        <taxon>Liliopsida</taxon>
        <taxon>Asparagales</taxon>
        <taxon>Asparagaceae</taxon>
        <taxon>Asparagoideae</taxon>
        <taxon>Asparagus</taxon>
    </lineage>
</organism>
<dbReference type="SUPFAM" id="SSF50978">
    <property type="entry name" value="WD40 repeat-like"/>
    <property type="match status" value="1"/>
</dbReference>
<dbReference type="AlphaFoldDB" id="A0A5P1FTB0"/>
<evidence type="ECO:0000259" key="14">
    <source>
        <dbReference type="Pfam" id="PF12657"/>
    </source>
</evidence>
<dbReference type="InterPro" id="IPR044230">
    <property type="entry name" value="GTF3C4"/>
</dbReference>
<evidence type="ECO:0000256" key="9">
    <source>
        <dbReference type="ARBA" id="ARBA00023054"/>
    </source>
</evidence>
<dbReference type="GO" id="GO:0005789">
    <property type="term" value="C:endoplasmic reticulum membrane"/>
    <property type="evidence" value="ECO:0007669"/>
    <property type="project" value="UniProtKB-SubCell"/>
</dbReference>
<evidence type="ECO:0000313" key="16">
    <source>
        <dbReference type="Proteomes" id="UP000243459"/>
    </source>
</evidence>
<dbReference type="InterPro" id="IPR001680">
    <property type="entry name" value="WD40_rpt"/>
</dbReference>
<dbReference type="GO" id="GO:0000127">
    <property type="term" value="C:transcription factor TFIIIC complex"/>
    <property type="evidence" value="ECO:0007669"/>
    <property type="project" value="InterPro"/>
</dbReference>
<sequence>MVKIKSRSEEIGGALTPTDQVLFSRHMLEASLMGYGLLLAVIIDRLHHYMRELRGLRKSMEAVMKTNRSLEEARSGGPDDIKAKDKEIASLNEQIKALKSETDARVKEAKAAEANATALKKQSEGFVLEYDRLMEENQNLRNQLKSIDLTLVSSPSYPNSIAWSKENLVAVASGHLITILNPALPVRPRGLIRLPPSIPFRIGVVDEKERLTPCIMPLSLARDVSPCARSISWSPLGFAPNSGCLLAVCTTDGRVKVYRSPFCEFRPEWVEVLDVSEMLYCHLKRISFQNGFSATFAQEQVSAGCISERGPINSISAEVAEHRKTRGNKRIQVNDAGCLEELPNGGNVNYLDQNTDDELYVPPKKTRKVTTSRRAAINPCSSAKQVSSAKKFARQQSVRAENDTPELITAKQYTFRSMLLSSLTVAWSPAIKLPVGDHLNVNSFSILAVGGKAGNISFWRIDKPQCYTIEHGRVPVEPVFIGLLQAHNSWITAMSWGMHSINSSGNQLVLATGSCDGSVKIWLGHVERLMNSSEDDNPPLSLLRHVTEVTSIPVSTISLVVPLPSPDKFFLAIGRGSGSLEACIYQISSNKVDSMCLYNAHNQAVTGLAWAFGARCLYSCSQDNSVRSWALRESSLCEIPFPLSSPGLNNPINLSQVSDLCFGLALSPGELVVAVVRSFDSALLNQMYQARTQKAAVEFCWIGGHSFEPSRDQHLEGDKGTSSGLSERDLVCWESNILYSLKHYDNLDEPLVLWDILMALLPLQKYEPNFVQSILFKWMSSLFPDYQSIHSVEKILLHVQSMLPKMSTRRMQLFNILCRRLMRSESKLDIHEEMRDLNNLGGEGLDLWNKLLENSEKELQERFVAFSFKAVIRCAYRSTSVPAIDKSWCPVGVAQMERWVAINLALVCDELKLLASEVGDLRSRIRSICEYVEEETCSYCSALVPFESTRVATCKGIKHQDGTIESHELKRCSVSMQLGSINSPMWFCMCCERQAINLPPSSFFTMSESPLDVNYESVSFAAREFSVPLCLFCGILLQRDLPNFLLSASPV</sequence>
<reference evidence="16" key="1">
    <citation type="journal article" date="2017" name="Nat. Commun.">
        <title>The asparagus genome sheds light on the origin and evolution of a young Y chromosome.</title>
        <authorList>
            <person name="Harkess A."/>
            <person name="Zhou J."/>
            <person name="Xu C."/>
            <person name="Bowers J.E."/>
            <person name="Van der Hulst R."/>
            <person name="Ayyampalayam S."/>
            <person name="Mercati F."/>
            <person name="Riccardi P."/>
            <person name="McKain M.R."/>
            <person name="Kakrana A."/>
            <person name="Tang H."/>
            <person name="Ray J."/>
            <person name="Groenendijk J."/>
            <person name="Arikit S."/>
            <person name="Mathioni S.M."/>
            <person name="Nakano M."/>
            <person name="Shan H."/>
            <person name="Telgmann-Rauber A."/>
            <person name="Kanno A."/>
            <person name="Yue Z."/>
            <person name="Chen H."/>
            <person name="Li W."/>
            <person name="Chen Y."/>
            <person name="Xu X."/>
            <person name="Zhang Y."/>
            <person name="Luo S."/>
            <person name="Chen H."/>
            <person name="Gao J."/>
            <person name="Mao Z."/>
            <person name="Pires J.C."/>
            <person name="Luo M."/>
            <person name="Kudrna D."/>
            <person name="Wing R.A."/>
            <person name="Meyers B.C."/>
            <person name="Yi K."/>
            <person name="Kong H."/>
            <person name="Lavrijsen P."/>
            <person name="Sunseri F."/>
            <person name="Falavigna A."/>
            <person name="Ye Y."/>
            <person name="Leebens-Mack J.H."/>
            <person name="Chen G."/>
        </authorList>
    </citation>
    <scope>NUCLEOTIDE SEQUENCE [LARGE SCALE GENOMIC DNA]</scope>
    <source>
        <strain evidence="16">cv. DH0086</strain>
    </source>
</reference>
<gene>
    <name evidence="15" type="ORF">A4U43_C01F30360</name>
</gene>